<gene>
    <name evidence="10" type="primary">LOC108558329</name>
</gene>
<dbReference type="InterPro" id="IPR013087">
    <property type="entry name" value="Znf_C2H2_type"/>
</dbReference>
<dbReference type="InterPro" id="IPR036236">
    <property type="entry name" value="Znf_C2H2_sf"/>
</dbReference>
<proteinExistence type="predicted"/>
<protein>
    <submittedName>
        <fullName evidence="10">Zinc finger protein 658B-like</fullName>
    </submittedName>
</protein>
<evidence type="ECO:0000256" key="2">
    <source>
        <dbReference type="ARBA" id="ARBA00022723"/>
    </source>
</evidence>
<dbReference type="SUPFAM" id="SSF57667">
    <property type="entry name" value="beta-beta-alpha zinc fingers"/>
    <property type="match status" value="2"/>
</dbReference>
<evidence type="ECO:0000313" key="10">
    <source>
        <dbReference type="RefSeq" id="XP_017770700.1"/>
    </source>
</evidence>
<name>A0ABM1M800_NICVS</name>
<dbReference type="PANTHER" id="PTHR24394:SF44">
    <property type="entry name" value="ZINC FINGER PROTEIN 271-LIKE"/>
    <property type="match status" value="1"/>
</dbReference>
<feature type="domain" description="C2H2-type" evidence="8">
    <location>
        <begin position="226"/>
        <end position="253"/>
    </location>
</feature>
<dbReference type="PROSITE" id="PS00028">
    <property type="entry name" value="ZINC_FINGER_C2H2_1"/>
    <property type="match status" value="2"/>
</dbReference>
<dbReference type="PANTHER" id="PTHR24394">
    <property type="entry name" value="ZINC FINGER PROTEIN"/>
    <property type="match status" value="1"/>
</dbReference>
<dbReference type="RefSeq" id="XP_017770700.1">
    <property type="nucleotide sequence ID" value="XM_017915211.1"/>
</dbReference>
<evidence type="ECO:0000256" key="3">
    <source>
        <dbReference type="ARBA" id="ARBA00022737"/>
    </source>
</evidence>
<keyword evidence="9" id="KW-1185">Reference proteome</keyword>
<keyword evidence="6" id="KW-0539">Nucleus</keyword>
<evidence type="ECO:0000256" key="7">
    <source>
        <dbReference type="PROSITE-ProRule" id="PRU00042"/>
    </source>
</evidence>
<comment type="subcellular location">
    <subcellularLocation>
        <location evidence="1">Nucleus</location>
    </subcellularLocation>
</comment>
<reference evidence="10" key="1">
    <citation type="submission" date="2025-08" db="UniProtKB">
        <authorList>
            <consortium name="RefSeq"/>
        </authorList>
    </citation>
    <scope>IDENTIFICATION</scope>
    <source>
        <tissue evidence="10">Whole Larva</tissue>
    </source>
</reference>
<dbReference type="Proteomes" id="UP000695000">
    <property type="component" value="Unplaced"/>
</dbReference>
<dbReference type="Pfam" id="PF00096">
    <property type="entry name" value="zf-C2H2"/>
    <property type="match status" value="3"/>
</dbReference>
<evidence type="ECO:0000313" key="9">
    <source>
        <dbReference type="Proteomes" id="UP000695000"/>
    </source>
</evidence>
<evidence type="ECO:0000259" key="8">
    <source>
        <dbReference type="PROSITE" id="PS50157"/>
    </source>
</evidence>
<evidence type="ECO:0000256" key="5">
    <source>
        <dbReference type="ARBA" id="ARBA00022833"/>
    </source>
</evidence>
<evidence type="ECO:0000256" key="6">
    <source>
        <dbReference type="ARBA" id="ARBA00023242"/>
    </source>
</evidence>
<evidence type="ECO:0000256" key="1">
    <source>
        <dbReference type="ARBA" id="ARBA00004123"/>
    </source>
</evidence>
<dbReference type="SMART" id="SM00355">
    <property type="entry name" value="ZnF_C2H2"/>
    <property type="match status" value="3"/>
</dbReference>
<feature type="domain" description="C2H2-type" evidence="8">
    <location>
        <begin position="198"/>
        <end position="225"/>
    </location>
</feature>
<keyword evidence="2" id="KW-0479">Metal-binding</keyword>
<organism evidence="9 10">
    <name type="scientific">Nicrophorus vespilloides</name>
    <name type="common">Boreal carrion beetle</name>
    <dbReference type="NCBI Taxonomy" id="110193"/>
    <lineage>
        <taxon>Eukaryota</taxon>
        <taxon>Metazoa</taxon>
        <taxon>Ecdysozoa</taxon>
        <taxon>Arthropoda</taxon>
        <taxon>Hexapoda</taxon>
        <taxon>Insecta</taxon>
        <taxon>Pterygota</taxon>
        <taxon>Neoptera</taxon>
        <taxon>Endopterygota</taxon>
        <taxon>Coleoptera</taxon>
        <taxon>Polyphaga</taxon>
        <taxon>Staphyliniformia</taxon>
        <taxon>Silphidae</taxon>
        <taxon>Nicrophorinae</taxon>
        <taxon>Nicrophorus</taxon>
    </lineage>
</organism>
<feature type="domain" description="C2H2-type" evidence="8">
    <location>
        <begin position="170"/>
        <end position="197"/>
    </location>
</feature>
<keyword evidence="4 7" id="KW-0863">Zinc-finger</keyword>
<keyword evidence="3" id="KW-0677">Repeat</keyword>
<evidence type="ECO:0000256" key="4">
    <source>
        <dbReference type="ARBA" id="ARBA00022771"/>
    </source>
</evidence>
<accession>A0ABM1M800</accession>
<dbReference type="PROSITE" id="PS50157">
    <property type="entry name" value="ZINC_FINGER_C2H2_2"/>
    <property type="match status" value="3"/>
</dbReference>
<dbReference type="GeneID" id="108558329"/>
<keyword evidence="5" id="KW-0862">Zinc</keyword>
<sequence>MTYPRAVDRWWGLGGSRAETRRVARSLPACSASPVFELEIPVKSRILSNKAQVYVATVLITREMLQAHSSNFRESLEHWKTRAKMCSNSKYRCGCVQMVRSNELLLCDAVYNYFKSHAKMQGSTKHHDPSCSCQECEEKDVPVPVMESEALNLSAPSTSRERKPVRRKEFKCNDCDKTFTHKGDYNKHLRIHSGEKPYTCTVCDKKFAHTSNLTRHLNVHSGLKPFHCDICDKSFARKDKLEAHRNTKICSKRRINSPQ</sequence>
<dbReference type="Gene3D" id="3.30.160.60">
    <property type="entry name" value="Classic Zinc Finger"/>
    <property type="match status" value="3"/>
</dbReference>